<evidence type="ECO:0000313" key="2">
    <source>
        <dbReference type="Proteomes" id="UP001500622"/>
    </source>
</evidence>
<name>A0ABP8LCJ4_9MICO</name>
<protein>
    <recommendedName>
        <fullName evidence="3">Extracellular solute-binding protein</fullName>
    </recommendedName>
</protein>
<accession>A0ABP8LCJ4</accession>
<reference evidence="2" key="1">
    <citation type="journal article" date="2019" name="Int. J. Syst. Evol. Microbiol.">
        <title>The Global Catalogue of Microorganisms (GCM) 10K type strain sequencing project: providing services to taxonomists for standard genome sequencing and annotation.</title>
        <authorList>
            <consortium name="The Broad Institute Genomics Platform"/>
            <consortium name="The Broad Institute Genome Sequencing Center for Infectious Disease"/>
            <person name="Wu L."/>
            <person name="Ma J."/>
        </authorList>
    </citation>
    <scope>NUCLEOTIDE SEQUENCE [LARGE SCALE GENOMIC DNA]</scope>
    <source>
        <strain evidence="2">JCM 17810</strain>
    </source>
</reference>
<evidence type="ECO:0008006" key="3">
    <source>
        <dbReference type="Google" id="ProtNLM"/>
    </source>
</evidence>
<sequence length="137" mass="14347">MGDNAGFFLLPNERADATPVASGSSVAYSISSRTEHPDVAAAFLDHMSSAEAARIQMDTGFMPVDTEADVATEGLTGDIADSFGPVAENDGIVPFPDFAAPGMIDRLTAGLQGIISSQTTPEEYLSSLQETWADHHG</sequence>
<dbReference type="Gene3D" id="3.40.190.10">
    <property type="entry name" value="Periplasmic binding protein-like II"/>
    <property type="match status" value="2"/>
</dbReference>
<evidence type="ECO:0000313" key="1">
    <source>
        <dbReference type="EMBL" id="GAA4425863.1"/>
    </source>
</evidence>
<gene>
    <name evidence="1" type="ORF">GCM10023169_23980</name>
</gene>
<comment type="caution">
    <text evidence="1">The sequence shown here is derived from an EMBL/GenBank/DDBJ whole genome shotgun (WGS) entry which is preliminary data.</text>
</comment>
<dbReference type="Proteomes" id="UP001500622">
    <property type="component" value="Unassembled WGS sequence"/>
</dbReference>
<dbReference type="SUPFAM" id="SSF53850">
    <property type="entry name" value="Periplasmic binding protein-like II"/>
    <property type="match status" value="1"/>
</dbReference>
<dbReference type="EMBL" id="BAABGN010000011">
    <property type="protein sequence ID" value="GAA4425863.1"/>
    <property type="molecule type" value="Genomic_DNA"/>
</dbReference>
<keyword evidence="2" id="KW-1185">Reference proteome</keyword>
<organism evidence="1 2">
    <name type="scientific">Georgenia halophila</name>
    <dbReference type="NCBI Taxonomy" id="620889"/>
    <lineage>
        <taxon>Bacteria</taxon>
        <taxon>Bacillati</taxon>
        <taxon>Actinomycetota</taxon>
        <taxon>Actinomycetes</taxon>
        <taxon>Micrococcales</taxon>
        <taxon>Bogoriellaceae</taxon>
        <taxon>Georgenia</taxon>
    </lineage>
</organism>
<proteinExistence type="predicted"/>